<dbReference type="Proteomes" id="UP000004509">
    <property type="component" value="Unassembled WGS sequence"/>
</dbReference>
<keyword evidence="7" id="KW-0456">Lyase</keyword>
<dbReference type="InterPro" id="IPR005000">
    <property type="entry name" value="Aldolase/citrate-lyase_domain"/>
</dbReference>
<dbReference type="STRING" id="596324.TREVI0001_2114"/>
<evidence type="ECO:0000256" key="5">
    <source>
        <dbReference type="PIRSR" id="PIRSR015582-2"/>
    </source>
</evidence>
<dbReference type="GO" id="GO:0008816">
    <property type="term" value="F:citryl-CoA lyase activity"/>
    <property type="evidence" value="ECO:0007669"/>
    <property type="project" value="UniProtKB-EC"/>
</dbReference>
<reference evidence="7 8" key="1">
    <citation type="submission" date="2009-07" db="EMBL/GenBank/DDBJ databases">
        <authorList>
            <person name="Madupu R."/>
            <person name="Sebastian Y."/>
            <person name="Durkin A.S."/>
            <person name="Torralba M."/>
            <person name="Methe B."/>
            <person name="Sutton G.G."/>
            <person name="Strausberg R.L."/>
            <person name="Nelson K.E."/>
        </authorList>
    </citation>
    <scope>NUCLEOTIDE SEQUENCE [LARGE SCALE GENOMIC DNA]</scope>
    <source>
        <strain evidence="7 8">ATCC 35580</strain>
    </source>
</reference>
<keyword evidence="2 5" id="KW-0479">Metal-binding</keyword>
<dbReference type="PANTHER" id="PTHR32308">
    <property type="entry name" value="LYASE BETA SUBUNIT, PUTATIVE (AFU_ORTHOLOGUE AFUA_4G13030)-RELATED"/>
    <property type="match status" value="1"/>
</dbReference>
<dbReference type="EC" id="4.1.3.6" evidence="7"/>
<dbReference type="InterPro" id="IPR015813">
    <property type="entry name" value="Pyrv/PenolPyrv_kinase-like_dom"/>
</dbReference>
<sequence length="302" mass="33303">MEPNNTKKNRIRRTMMFLNAQRPSLLQDAYIYRSDSLMFDLEDAVAEREKDSARFSLYHALTSIDYQGCEKVVRINGLDTPHYKEDIRVCVAAGADTIRIPKCETREDVLHVAELVSAAEKEYGKPEGSTLLMAAVESPRGVINALAICEASERMMGIALGAGDYIRNLHTVKSDSGVELLGARSQLVIAARAAGIQCFDTAYLDVDNIEGFKREVALIKQMGFDGKSLISPKQIAPVHELYTPTEKEISQAEKIIVQLEENKKKGIGVFTIDGKMVDIALLEGAQRTINYAKASGVYKGAL</sequence>
<keyword evidence="3 5" id="KW-0460">Magnesium</keyword>
<organism evidence="7 8">
    <name type="scientific">Treponema vincentii ATCC 35580</name>
    <dbReference type="NCBI Taxonomy" id="596324"/>
    <lineage>
        <taxon>Bacteria</taxon>
        <taxon>Pseudomonadati</taxon>
        <taxon>Spirochaetota</taxon>
        <taxon>Spirochaetia</taxon>
        <taxon>Spirochaetales</taxon>
        <taxon>Treponemataceae</taxon>
        <taxon>Treponema</taxon>
    </lineage>
</organism>
<dbReference type="Pfam" id="PF03328">
    <property type="entry name" value="HpcH_HpaI"/>
    <property type="match status" value="1"/>
</dbReference>
<dbReference type="RefSeq" id="WP_006188865.1">
    <property type="nucleotide sequence ID" value="NZ_ACYH01000037.1"/>
</dbReference>
<evidence type="ECO:0000256" key="4">
    <source>
        <dbReference type="PIRSR" id="PIRSR015582-1"/>
    </source>
</evidence>
<evidence type="ECO:0000256" key="3">
    <source>
        <dbReference type="ARBA" id="ARBA00022842"/>
    </source>
</evidence>
<comment type="caution">
    <text evidence="7">The sequence shown here is derived from an EMBL/GenBank/DDBJ whole genome shotgun (WGS) entry which is preliminary data.</text>
</comment>
<dbReference type="OrthoDB" id="9786940at2"/>
<dbReference type="SUPFAM" id="SSF51621">
    <property type="entry name" value="Phosphoenolpyruvate/pyruvate domain"/>
    <property type="match status" value="1"/>
</dbReference>
<feature type="binding site" evidence="5">
    <location>
        <position position="164"/>
    </location>
    <ligand>
        <name>Mg(2+)</name>
        <dbReference type="ChEBI" id="CHEBI:18420"/>
    </ligand>
</feature>
<dbReference type="AlphaFoldDB" id="C8PQL0"/>
<feature type="domain" description="HpcH/HpaI aldolase/citrate lyase" evidence="6">
    <location>
        <begin position="13"/>
        <end position="232"/>
    </location>
</feature>
<comment type="cofactor">
    <cofactor evidence="1">
        <name>Mg(2+)</name>
        <dbReference type="ChEBI" id="CHEBI:18420"/>
    </cofactor>
</comment>
<evidence type="ECO:0000313" key="8">
    <source>
        <dbReference type="Proteomes" id="UP000004509"/>
    </source>
</evidence>
<dbReference type="EC" id="4.1.3.34" evidence="7"/>
<dbReference type="PIRSF" id="PIRSF015582">
    <property type="entry name" value="Cit_lyase_B"/>
    <property type="match status" value="1"/>
</dbReference>
<feature type="binding site" evidence="4">
    <location>
        <position position="74"/>
    </location>
    <ligand>
        <name>substrate</name>
    </ligand>
</feature>
<dbReference type="InterPro" id="IPR011206">
    <property type="entry name" value="Citrate_lyase_beta/mcl1/mcl2"/>
</dbReference>
<dbReference type="InterPro" id="IPR040442">
    <property type="entry name" value="Pyrv_kinase-like_dom_sf"/>
</dbReference>
<gene>
    <name evidence="7" type="ORF">TREVI0001_2114</name>
</gene>
<accession>C8PQL0</accession>
<protein>
    <submittedName>
        <fullName evidence="7">Putative citrate (Pro-3S)-lyase, beta subunit</fullName>
        <ecNumber evidence="7">4.1.3.34</ecNumber>
        <ecNumber evidence="7">4.1.3.6</ecNumber>
    </submittedName>
</protein>
<evidence type="ECO:0000256" key="1">
    <source>
        <dbReference type="ARBA" id="ARBA00001946"/>
    </source>
</evidence>
<dbReference type="eggNOG" id="COG2301">
    <property type="taxonomic scope" value="Bacteria"/>
</dbReference>
<proteinExistence type="predicted"/>
<dbReference type="EMBL" id="ACYH01000037">
    <property type="protein sequence ID" value="EEV20365.1"/>
    <property type="molecule type" value="Genomic_DNA"/>
</dbReference>
<evidence type="ECO:0000259" key="6">
    <source>
        <dbReference type="Pfam" id="PF03328"/>
    </source>
</evidence>
<dbReference type="GO" id="GO:0008815">
    <property type="term" value="F:citrate (pro-3S)-lyase activity"/>
    <property type="evidence" value="ECO:0007669"/>
    <property type="project" value="UniProtKB-EC"/>
</dbReference>
<evidence type="ECO:0000313" key="7">
    <source>
        <dbReference type="EMBL" id="EEV20365.1"/>
    </source>
</evidence>
<feature type="binding site" evidence="4">
    <location>
        <position position="137"/>
    </location>
    <ligand>
        <name>substrate</name>
    </ligand>
</feature>
<dbReference type="GO" id="GO:0006107">
    <property type="term" value="P:oxaloacetate metabolic process"/>
    <property type="evidence" value="ECO:0007669"/>
    <property type="project" value="TreeGrafter"/>
</dbReference>
<feature type="binding site" evidence="5">
    <location>
        <position position="137"/>
    </location>
    <ligand>
        <name>Mg(2+)</name>
        <dbReference type="ChEBI" id="CHEBI:18420"/>
    </ligand>
</feature>
<dbReference type="GO" id="GO:0000287">
    <property type="term" value="F:magnesium ion binding"/>
    <property type="evidence" value="ECO:0007669"/>
    <property type="project" value="TreeGrafter"/>
</dbReference>
<dbReference type="PANTHER" id="PTHR32308:SF10">
    <property type="entry name" value="CITRATE LYASE SUBUNIT BETA"/>
    <property type="match status" value="1"/>
</dbReference>
<dbReference type="Gene3D" id="3.20.20.60">
    <property type="entry name" value="Phosphoenolpyruvate-binding domains"/>
    <property type="match status" value="1"/>
</dbReference>
<name>C8PQL0_9SPIR</name>
<evidence type="ECO:0000256" key="2">
    <source>
        <dbReference type="ARBA" id="ARBA00022723"/>
    </source>
</evidence>